<sequence>MLRVLDNIYSRGICHGAFRPSNILHKQTGIDTLPKAQMQQLLGEPEQGFVKTIAKDDPGSMAPRYAGRSVCTSALEPFIVPENIADIDFGVAFDISCPPMTTGIPMAYAAPELLFYGRPSNKSDVWSLGCTMLELLRSERFGSDIDREACLLHQAWKWEEYRGFTISCHKRWFWFFWTTNGFGVMALPEHLSHSL</sequence>
<evidence type="ECO:0000259" key="4">
    <source>
        <dbReference type="PROSITE" id="PS50011"/>
    </source>
</evidence>
<keyword evidence="1" id="KW-0808">Transferase</keyword>
<dbReference type="GO" id="GO:0004674">
    <property type="term" value="F:protein serine/threonine kinase activity"/>
    <property type="evidence" value="ECO:0007669"/>
    <property type="project" value="UniProtKB-KW"/>
</dbReference>
<dbReference type="PROSITE" id="PS50011">
    <property type="entry name" value="PROTEIN_KINASE_DOM"/>
    <property type="match status" value="1"/>
</dbReference>
<organism evidence="5 6">
    <name type="scientific">Anthostomella pinea</name>
    <dbReference type="NCBI Taxonomy" id="933095"/>
    <lineage>
        <taxon>Eukaryota</taxon>
        <taxon>Fungi</taxon>
        <taxon>Dikarya</taxon>
        <taxon>Ascomycota</taxon>
        <taxon>Pezizomycotina</taxon>
        <taxon>Sordariomycetes</taxon>
        <taxon>Xylariomycetidae</taxon>
        <taxon>Xylariales</taxon>
        <taxon>Xylariaceae</taxon>
        <taxon>Anthostomella</taxon>
    </lineage>
</organism>
<feature type="domain" description="Protein kinase" evidence="4">
    <location>
        <begin position="1"/>
        <end position="195"/>
    </location>
</feature>
<dbReference type="InterPro" id="IPR000719">
    <property type="entry name" value="Prot_kinase_dom"/>
</dbReference>
<keyword evidence="6" id="KW-1185">Reference proteome</keyword>
<comment type="caution">
    <text evidence="5">The sequence shown here is derived from an EMBL/GenBank/DDBJ whole genome shotgun (WGS) entry which is preliminary data.</text>
</comment>
<gene>
    <name evidence="5" type="ORF">KHLLAP_LOCUS9595</name>
</gene>
<keyword evidence="3" id="KW-0067">ATP-binding</keyword>
<dbReference type="InterPro" id="IPR011009">
    <property type="entry name" value="Kinase-like_dom_sf"/>
</dbReference>
<name>A0AAI8VQB3_9PEZI</name>
<dbReference type="Proteomes" id="UP001295740">
    <property type="component" value="Unassembled WGS sequence"/>
</dbReference>
<dbReference type="SUPFAM" id="SSF56112">
    <property type="entry name" value="Protein kinase-like (PK-like)"/>
    <property type="match status" value="1"/>
</dbReference>
<dbReference type="PANTHER" id="PTHR24055">
    <property type="entry name" value="MITOGEN-ACTIVATED PROTEIN KINASE"/>
    <property type="match status" value="1"/>
</dbReference>
<evidence type="ECO:0000256" key="1">
    <source>
        <dbReference type="ARBA" id="ARBA00022527"/>
    </source>
</evidence>
<keyword evidence="2" id="KW-0547">Nucleotide-binding</keyword>
<dbReference type="AlphaFoldDB" id="A0AAI8VQB3"/>
<protein>
    <submittedName>
        <fullName evidence="5">Uu.00g141530.m01.CDS01</fullName>
    </submittedName>
</protein>
<dbReference type="Gene3D" id="1.10.510.10">
    <property type="entry name" value="Transferase(Phosphotransferase) domain 1"/>
    <property type="match status" value="1"/>
</dbReference>
<dbReference type="InterPro" id="IPR050117">
    <property type="entry name" value="MAPK"/>
</dbReference>
<evidence type="ECO:0000256" key="2">
    <source>
        <dbReference type="ARBA" id="ARBA00022741"/>
    </source>
</evidence>
<keyword evidence="1" id="KW-0418">Kinase</keyword>
<evidence type="ECO:0000313" key="5">
    <source>
        <dbReference type="EMBL" id="CAJ2509127.1"/>
    </source>
</evidence>
<keyword evidence="1" id="KW-0723">Serine/threonine-protein kinase</keyword>
<accession>A0AAI8VQB3</accession>
<evidence type="ECO:0000256" key="3">
    <source>
        <dbReference type="ARBA" id="ARBA00022840"/>
    </source>
</evidence>
<proteinExistence type="predicted"/>
<dbReference type="EMBL" id="CAUWAG010000012">
    <property type="protein sequence ID" value="CAJ2509127.1"/>
    <property type="molecule type" value="Genomic_DNA"/>
</dbReference>
<dbReference type="Pfam" id="PF00069">
    <property type="entry name" value="Pkinase"/>
    <property type="match status" value="1"/>
</dbReference>
<reference evidence="5" key="1">
    <citation type="submission" date="2023-10" db="EMBL/GenBank/DDBJ databases">
        <authorList>
            <person name="Hackl T."/>
        </authorList>
    </citation>
    <scope>NUCLEOTIDE SEQUENCE</scope>
</reference>
<evidence type="ECO:0000313" key="6">
    <source>
        <dbReference type="Proteomes" id="UP001295740"/>
    </source>
</evidence>
<dbReference type="GO" id="GO:0005524">
    <property type="term" value="F:ATP binding"/>
    <property type="evidence" value="ECO:0007669"/>
    <property type="project" value="UniProtKB-KW"/>
</dbReference>